<proteinExistence type="predicted"/>
<evidence type="ECO:0000256" key="5">
    <source>
        <dbReference type="ARBA" id="ARBA00022737"/>
    </source>
</evidence>
<evidence type="ECO:0000256" key="9">
    <source>
        <dbReference type="SAM" id="Phobius"/>
    </source>
</evidence>
<evidence type="ECO:0000256" key="1">
    <source>
        <dbReference type="ARBA" id="ARBA00004127"/>
    </source>
</evidence>
<dbReference type="GO" id="GO:0006493">
    <property type="term" value="P:protein O-linked glycosylation"/>
    <property type="evidence" value="ECO:0007669"/>
    <property type="project" value="InterPro"/>
</dbReference>
<feature type="transmembrane region" description="Helical" evidence="9">
    <location>
        <begin position="121"/>
        <end position="144"/>
    </location>
</feature>
<dbReference type="EMBL" id="PCXO01000013">
    <property type="protein sequence ID" value="PIR41055.1"/>
    <property type="molecule type" value="Genomic_DNA"/>
</dbReference>
<dbReference type="PANTHER" id="PTHR44227:SF3">
    <property type="entry name" value="PROTEIN O-MANNOSYL-TRANSFERASE TMTC4"/>
    <property type="match status" value="1"/>
</dbReference>
<dbReference type="GO" id="GO:0016020">
    <property type="term" value="C:membrane"/>
    <property type="evidence" value="ECO:0007669"/>
    <property type="project" value="InterPro"/>
</dbReference>
<feature type="transmembrane region" description="Helical" evidence="9">
    <location>
        <begin position="150"/>
        <end position="166"/>
    </location>
</feature>
<evidence type="ECO:0000259" key="10">
    <source>
        <dbReference type="Pfam" id="PF02366"/>
    </source>
</evidence>
<evidence type="ECO:0000256" key="2">
    <source>
        <dbReference type="ARBA" id="ARBA00022676"/>
    </source>
</evidence>
<organism evidence="11 12">
    <name type="scientific">Candidatus Yanofskybacteria bacterium CG10_big_fil_rev_8_21_14_0_10_46_23</name>
    <dbReference type="NCBI Taxonomy" id="1975098"/>
    <lineage>
        <taxon>Bacteria</taxon>
        <taxon>Candidatus Yanofskyibacteriota</taxon>
    </lineage>
</organism>
<accession>A0A2H0R5G0</accession>
<keyword evidence="7 9" id="KW-1133">Transmembrane helix</keyword>
<name>A0A2H0R5G0_9BACT</name>
<feature type="transmembrane region" description="Helical" evidence="9">
    <location>
        <begin position="225"/>
        <end position="242"/>
    </location>
</feature>
<comment type="caution">
    <text evidence="11">The sequence shown here is derived from an EMBL/GenBank/DDBJ whole genome shotgun (WGS) entry which is preliminary data.</text>
</comment>
<dbReference type="GO" id="GO:0012505">
    <property type="term" value="C:endomembrane system"/>
    <property type="evidence" value="ECO:0007669"/>
    <property type="project" value="UniProtKB-SubCell"/>
</dbReference>
<reference evidence="11 12" key="1">
    <citation type="submission" date="2017-09" db="EMBL/GenBank/DDBJ databases">
        <title>Depth-based differentiation of microbial function through sediment-hosted aquifers and enrichment of novel symbionts in the deep terrestrial subsurface.</title>
        <authorList>
            <person name="Probst A.J."/>
            <person name="Ladd B."/>
            <person name="Jarett J.K."/>
            <person name="Geller-Mcgrath D.E."/>
            <person name="Sieber C.M."/>
            <person name="Emerson J.B."/>
            <person name="Anantharaman K."/>
            <person name="Thomas B.C."/>
            <person name="Malmstrom R."/>
            <person name="Stieglmeier M."/>
            <person name="Klingl A."/>
            <person name="Woyke T."/>
            <person name="Ryan C.M."/>
            <person name="Banfield J.F."/>
        </authorList>
    </citation>
    <scope>NUCLEOTIDE SEQUENCE [LARGE SCALE GENOMIC DNA]</scope>
    <source>
        <strain evidence="11">CG10_big_fil_rev_8_21_14_0_10_46_23</strain>
    </source>
</reference>
<keyword evidence="5" id="KW-0677">Repeat</keyword>
<keyword evidence="3" id="KW-0808">Transferase</keyword>
<evidence type="ECO:0000256" key="6">
    <source>
        <dbReference type="ARBA" id="ARBA00022803"/>
    </source>
</evidence>
<keyword evidence="6" id="KW-0802">TPR repeat</keyword>
<evidence type="ECO:0000256" key="8">
    <source>
        <dbReference type="ARBA" id="ARBA00023136"/>
    </source>
</evidence>
<evidence type="ECO:0000313" key="12">
    <source>
        <dbReference type="Proteomes" id="UP000230232"/>
    </source>
</evidence>
<dbReference type="GO" id="GO:0000030">
    <property type="term" value="F:mannosyltransferase activity"/>
    <property type="evidence" value="ECO:0007669"/>
    <property type="project" value="InterPro"/>
</dbReference>
<feature type="domain" description="ArnT-like N-terminal" evidence="10">
    <location>
        <begin position="14"/>
        <end position="215"/>
    </location>
</feature>
<keyword evidence="8 9" id="KW-0472">Membrane</keyword>
<feature type="transmembrane region" description="Helical" evidence="9">
    <location>
        <begin position="92"/>
        <end position="114"/>
    </location>
</feature>
<dbReference type="Pfam" id="PF02366">
    <property type="entry name" value="PMT"/>
    <property type="match status" value="1"/>
</dbReference>
<feature type="transmembrane region" description="Helical" evidence="9">
    <location>
        <begin position="178"/>
        <end position="205"/>
    </location>
</feature>
<dbReference type="InterPro" id="IPR052346">
    <property type="entry name" value="O-mannosyl-transferase_TMTC"/>
</dbReference>
<sequence>MLLVLRRNLMPILLLFLIGFSIYAVNLNNKLFWDDDDWIVNNPYVQSLSFENTKFLFSNNTLAGIGLESDYYRPVLFLSFATNYALGQTSPIGYHLVNNILHILSAILIFFILFWGTREKIFSVLTALIFLIHPLQTEAVTYVAGRGDPLHLFLMLCSLVLFFRAEKRAEKLFSKSRIISLVALVLAILSQEKAIVFPFLALITFMTFIRPGRFFQSLKEGLKRVWPYFGLVFIYGLLRLTVL</sequence>
<keyword evidence="2" id="KW-0328">Glycosyltransferase</keyword>
<feature type="non-terminal residue" evidence="11">
    <location>
        <position position="243"/>
    </location>
</feature>
<keyword evidence="4 9" id="KW-0812">Transmembrane</keyword>
<dbReference type="PANTHER" id="PTHR44227">
    <property type="match status" value="1"/>
</dbReference>
<protein>
    <recommendedName>
        <fullName evidence="10">ArnT-like N-terminal domain-containing protein</fullName>
    </recommendedName>
</protein>
<comment type="subcellular location">
    <subcellularLocation>
        <location evidence="1">Endomembrane system</location>
        <topology evidence="1">Multi-pass membrane protein</topology>
    </subcellularLocation>
</comment>
<dbReference type="InterPro" id="IPR003342">
    <property type="entry name" value="ArnT-like_N"/>
</dbReference>
<evidence type="ECO:0000256" key="4">
    <source>
        <dbReference type="ARBA" id="ARBA00022692"/>
    </source>
</evidence>
<dbReference type="AlphaFoldDB" id="A0A2H0R5G0"/>
<gene>
    <name evidence="11" type="ORF">COV31_03285</name>
</gene>
<evidence type="ECO:0000256" key="3">
    <source>
        <dbReference type="ARBA" id="ARBA00022679"/>
    </source>
</evidence>
<dbReference type="Proteomes" id="UP000230232">
    <property type="component" value="Unassembled WGS sequence"/>
</dbReference>
<evidence type="ECO:0000313" key="11">
    <source>
        <dbReference type="EMBL" id="PIR41055.1"/>
    </source>
</evidence>
<evidence type="ECO:0000256" key="7">
    <source>
        <dbReference type="ARBA" id="ARBA00022989"/>
    </source>
</evidence>